<feature type="domain" description="Luciferase-like" evidence="1">
    <location>
        <begin position="20"/>
        <end position="242"/>
    </location>
</feature>
<sequence length="264" mass="28133">VAAGKLDLGITIHLTDRCVDVRDLASEAEARGFSSLYVPEHTHIPSSQATPVPMGGDLPVDVYPRSLDPMAALTAAAAVTSTIRVGTGVSLVAQHHPITLAKAAATIDLLSGGRFVMGVGYGWNREEMAHHGVDYATRRARVRETMLAVRELWTVEEAEFHGEYVDFGPSWSWPKPLQQPGPPVLIGGSPGPTLIAHVAEYADGWMPIGGAGVRAALDDLRAACLERDRDPAEVTVIPFGTVPDEGKLDYYAGLGIGEVVLRVP</sequence>
<dbReference type="GO" id="GO:0016705">
    <property type="term" value="F:oxidoreductase activity, acting on paired donors, with incorporation or reduction of molecular oxygen"/>
    <property type="evidence" value="ECO:0007669"/>
    <property type="project" value="InterPro"/>
</dbReference>
<reference evidence="2" key="1">
    <citation type="submission" date="2018-05" db="EMBL/GenBank/DDBJ databases">
        <authorList>
            <person name="Lanie J.A."/>
            <person name="Ng W.-L."/>
            <person name="Kazmierczak K.M."/>
            <person name="Andrzejewski T.M."/>
            <person name="Davidsen T.M."/>
            <person name="Wayne K.J."/>
            <person name="Tettelin H."/>
            <person name="Glass J.I."/>
            <person name="Rusch D."/>
            <person name="Podicherti R."/>
            <person name="Tsui H.-C.T."/>
            <person name="Winkler M.E."/>
        </authorList>
    </citation>
    <scope>NUCLEOTIDE SEQUENCE</scope>
</reference>
<dbReference type="InterPro" id="IPR036661">
    <property type="entry name" value="Luciferase-like_sf"/>
</dbReference>
<dbReference type="PANTHER" id="PTHR30011:SF32">
    <property type="entry name" value="CONSERVED PROTEIN"/>
    <property type="match status" value="1"/>
</dbReference>
<dbReference type="PANTHER" id="PTHR30011">
    <property type="entry name" value="ALKANESULFONATE MONOOXYGENASE-RELATED"/>
    <property type="match status" value="1"/>
</dbReference>
<protein>
    <recommendedName>
        <fullName evidence="1">Luciferase-like domain-containing protein</fullName>
    </recommendedName>
</protein>
<dbReference type="NCBIfam" id="TIGR03619">
    <property type="entry name" value="F420_Rv2161c"/>
    <property type="match status" value="1"/>
</dbReference>
<dbReference type="InterPro" id="IPR019921">
    <property type="entry name" value="Lucif-like_OxRdtase_Rv2161c"/>
</dbReference>
<feature type="non-terminal residue" evidence="2">
    <location>
        <position position="1"/>
    </location>
</feature>
<name>A0A382H9L3_9ZZZZ</name>
<evidence type="ECO:0000259" key="1">
    <source>
        <dbReference type="Pfam" id="PF00296"/>
    </source>
</evidence>
<dbReference type="EMBL" id="UINC01059983">
    <property type="protein sequence ID" value="SVB83998.1"/>
    <property type="molecule type" value="Genomic_DNA"/>
</dbReference>
<evidence type="ECO:0000313" key="2">
    <source>
        <dbReference type="EMBL" id="SVB83998.1"/>
    </source>
</evidence>
<proteinExistence type="predicted"/>
<dbReference type="InterPro" id="IPR011251">
    <property type="entry name" value="Luciferase-like_dom"/>
</dbReference>
<organism evidence="2">
    <name type="scientific">marine metagenome</name>
    <dbReference type="NCBI Taxonomy" id="408172"/>
    <lineage>
        <taxon>unclassified sequences</taxon>
        <taxon>metagenomes</taxon>
        <taxon>ecological metagenomes</taxon>
    </lineage>
</organism>
<dbReference type="Gene3D" id="3.20.20.30">
    <property type="entry name" value="Luciferase-like domain"/>
    <property type="match status" value="1"/>
</dbReference>
<accession>A0A382H9L3</accession>
<dbReference type="Pfam" id="PF00296">
    <property type="entry name" value="Bac_luciferase"/>
    <property type="match status" value="1"/>
</dbReference>
<dbReference type="SUPFAM" id="SSF51679">
    <property type="entry name" value="Bacterial luciferase-like"/>
    <property type="match status" value="1"/>
</dbReference>
<dbReference type="AlphaFoldDB" id="A0A382H9L3"/>
<feature type="non-terminal residue" evidence="2">
    <location>
        <position position="264"/>
    </location>
</feature>
<gene>
    <name evidence="2" type="ORF">METZ01_LOCUS236852</name>
</gene>
<dbReference type="InterPro" id="IPR051260">
    <property type="entry name" value="Diverse_substr_monoxygenases"/>
</dbReference>